<evidence type="ECO:0000313" key="5">
    <source>
        <dbReference type="Proteomes" id="UP000271974"/>
    </source>
</evidence>
<dbReference type="SMART" id="SM00034">
    <property type="entry name" value="CLECT"/>
    <property type="match status" value="1"/>
</dbReference>
<dbReference type="InterPro" id="IPR016186">
    <property type="entry name" value="C-type_lectin-like/link_sf"/>
</dbReference>
<proteinExistence type="predicted"/>
<dbReference type="InterPro" id="IPR016187">
    <property type="entry name" value="CTDL_fold"/>
</dbReference>
<keyword evidence="2" id="KW-0732">Signal</keyword>
<evidence type="ECO:0000259" key="3">
    <source>
        <dbReference type="PROSITE" id="PS50041"/>
    </source>
</evidence>
<dbReference type="EMBL" id="RQTK01001486">
    <property type="protein sequence ID" value="RUS70124.1"/>
    <property type="molecule type" value="Genomic_DNA"/>
</dbReference>
<comment type="caution">
    <text evidence="4">The sequence shown here is derived from an EMBL/GenBank/DDBJ whole genome shotgun (WGS) entry which is preliminary data.</text>
</comment>
<dbReference type="InterPro" id="IPR018378">
    <property type="entry name" value="C-type_lectin_CS"/>
</dbReference>
<dbReference type="Gene3D" id="3.10.100.10">
    <property type="entry name" value="Mannose-Binding Protein A, subunit A"/>
    <property type="match status" value="1"/>
</dbReference>
<dbReference type="Proteomes" id="UP000271974">
    <property type="component" value="Unassembled WGS sequence"/>
</dbReference>
<accession>A0A3S1H155</accession>
<dbReference type="InterPro" id="IPR050801">
    <property type="entry name" value="Ca-Dep_Lectins_ImmuneDev"/>
</dbReference>
<dbReference type="SUPFAM" id="SSF56436">
    <property type="entry name" value="C-type lectin-like"/>
    <property type="match status" value="1"/>
</dbReference>
<dbReference type="PROSITE" id="PS50041">
    <property type="entry name" value="C_TYPE_LECTIN_2"/>
    <property type="match status" value="1"/>
</dbReference>
<dbReference type="AlphaFoldDB" id="A0A3S1H155"/>
<dbReference type="PANTHER" id="PTHR22801">
    <property type="entry name" value="LITHOSTATHINE"/>
    <property type="match status" value="1"/>
</dbReference>
<reference evidence="4 5" key="1">
    <citation type="submission" date="2019-01" db="EMBL/GenBank/DDBJ databases">
        <title>A draft genome assembly of the solar-powered sea slug Elysia chlorotica.</title>
        <authorList>
            <person name="Cai H."/>
            <person name="Li Q."/>
            <person name="Fang X."/>
            <person name="Li J."/>
            <person name="Curtis N.E."/>
            <person name="Altenburger A."/>
            <person name="Shibata T."/>
            <person name="Feng M."/>
            <person name="Maeda T."/>
            <person name="Schwartz J.A."/>
            <person name="Shigenobu S."/>
            <person name="Lundholm N."/>
            <person name="Nishiyama T."/>
            <person name="Yang H."/>
            <person name="Hasebe M."/>
            <person name="Li S."/>
            <person name="Pierce S.K."/>
            <person name="Wang J."/>
        </authorList>
    </citation>
    <scope>NUCLEOTIDE SEQUENCE [LARGE SCALE GENOMIC DNA]</scope>
    <source>
        <strain evidence="4">EC2010</strain>
        <tissue evidence="4">Whole organism of an adult</tissue>
    </source>
</reference>
<dbReference type="OrthoDB" id="6146816at2759"/>
<protein>
    <recommendedName>
        <fullName evidence="3">C-type lectin domain-containing protein</fullName>
    </recommendedName>
</protein>
<evidence type="ECO:0000256" key="1">
    <source>
        <dbReference type="ARBA" id="ARBA00023157"/>
    </source>
</evidence>
<sequence>MVLRNMRDFEIMLSVVVLVLCMIKPAKLTAQDPLTDLKFSVTDPTSVSPLVPYRLTSPGWTGMSSVLACAQRTVSTYPESRGFLYNSVSGLCTPLFWLQGPGADNATGVTSQEGAMYLAKDVCPQDFQVLEYGSKGQLACIKDSTDSQNYGDATSACNALQSRLVAVRTAEKLELVRSISGGDDKWVGLDDLVEEGKMVWQIDGGTMIQEERDAIFPSHEPNDMKGNEDCVQFRGSTQLLNDKSCDEKHGFICEVALPGFT</sequence>
<dbReference type="CDD" id="cd00037">
    <property type="entry name" value="CLECT"/>
    <property type="match status" value="1"/>
</dbReference>
<evidence type="ECO:0000256" key="2">
    <source>
        <dbReference type="SAM" id="SignalP"/>
    </source>
</evidence>
<evidence type="ECO:0000313" key="4">
    <source>
        <dbReference type="EMBL" id="RUS70124.1"/>
    </source>
</evidence>
<keyword evidence="1" id="KW-1015">Disulfide bond</keyword>
<feature type="domain" description="C-type lectin" evidence="3">
    <location>
        <begin position="140"/>
        <end position="254"/>
    </location>
</feature>
<feature type="signal peptide" evidence="2">
    <location>
        <begin position="1"/>
        <end position="30"/>
    </location>
</feature>
<dbReference type="Pfam" id="PF00059">
    <property type="entry name" value="Lectin_C"/>
    <property type="match status" value="1"/>
</dbReference>
<dbReference type="InterPro" id="IPR001304">
    <property type="entry name" value="C-type_lectin-like"/>
</dbReference>
<dbReference type="PROSITE" id="PS00615">
    <property type="entry name" value="C_TYPE_LECTIN_1"/>
    <property type="match status" value="1"/>
</dbReference>
<dbReference type="PANTHER" id="PTHR22801:SF63">
    <property type="entry name" value="C-TYPE LECTIN DOMAIN-CONTAINING PROTEIN"/>
    <property type="match status" value="1"/>
</dbReference>
<feature type="chain" id="PRO_5018661649" description="C-type lectin domain-containing protein" evidence="2">
    <location>
        <begin position="31"/>
        <end position="261"/>
    </location>
</feature>
<organism evidence="4 5">
    <name type="scientific">Elysia chlorotica</name>
    <name type="common">Eastern emerald elysia</name>
    <name type="synonym">Sea slug</name>
    <dbReference type="NCBI Taxonomy" id="188477"/>
    <lineage>
        <taxon>Eukaryota</taxon>
        <taxon>Metazoa</taxon>
        <taxon>Spiralia</taxon>
        <taxon>Lophotrochozoa</taxon>
        <taxon>Mollusca</taxon>
        <taxon>Gastropoda</taxon>
        <taxon>Heterobranchia</taxon>
        <taxon>Euthyneura</taxon>
        <taxon>Panpulmonata</taxon>
        <taxon>Sacoglossa</taxon>
        <taxon>Placobranchoidea</taxon>
        <taxon>Plakobranchidae</taxon>
        <taxon>Elysia</taxon>
    </lineage>
</organism>
<gene>
    <name evidence="4" type="ORF">EGW08_022116</name>
</gene>
<keyword evidence="5" id="KW-1185">Reference proteome</keyword>
<name>A0A3S1H155_ELYCH</name>